<dbReference type="InterPro" id="IPR011989">
    <property type="entry name" value="ARM-like"/>
</dbReference>
<name>A0AAV2ZDZ1_9STRA</name>
<dbReference type="GO" id="GO:0061608">
    <property type="term" value="F:nuclear import signal receptor activity"/>
    <property type="evidence" value="ECO:0007669"/>
    <property type="project" value="InterPro"/>
</dbReference>
<dbReference type="Pfam" id="PF16186">
    <property type="entry name" value="Arm_3"/>
    <property type="match status" value="1"/>
</dbReference>
<keyword evidence="7" id="KW-0175">Coiled coil</keyword>
<dbReference type="Pfam" id="PF00514">
    <property type="entry name" value="Arm"/>
    <property type="match status" value="8"/>
</dbReference>
<dbReference type="SUPFAM" id="SSF48371">
    <property type="entry name" value="ARM repeat"/>
    <property type="match status" value="1"/>
</dbReference>
<keyword evidence="3" id="KW-0677">Repeat</keyword>
<evidence type="ECO:0000256" key="6">
    <source>
        <dbReference type="PROSITE-ProRule" id="PRU00561"/>
    </source>
</evidence>
<dbReference type="GO" id="GO:0005634">
    <property type="term" value="C:nucleus"/>
    <property type="evidence" value="ECO:0007669"/>
    <property type="project" value="UniProtKB-ARBA"/>
</dbReference>
<feature type="domain" description="IBB" evidence="9">
    <location>
        <begin position="34"/>
        <end position="96"/>
    </location>
</feature>
<dbReference type="GO" id="GO:0006606">
    <property type="term" value="P:protein import into nucleus"/>
    <property type="evidence" value="ECO:0007669"/>
    <property type="project" value="InterPro"/>
</dbReference>
<feature type="repeat" description="ARM" evidence="5">
    <location>
        <begin position="243"/>
        <end position="272"/>
    </location>
</feature>
<dbReference type="Pfam" id="PF01749">
    <property type="entry name" value="IBB"/>
    <property type="match status" value="1"/>
</dbReference>
<dbReference type="Gene3D" id="1.20.5.690">
    <property type="entry name" value="Importin-alpha, importin-beta-binding domain"/>
    <property type="match status" value="1"/>
</dbReference>
<organism evidence="10 11">
    <name type="scientific">Lagenidium giganteum</name>
    <dbReference type="NCBI Taxonomy" id="4803"/>
    <lineage>
        <taxon>Eukaryota</taxon>
        <taxon>Sar</taxon>
        <taxon>Stramenopiles</taxon>
        <taxon>Oomycota</taxon>
        <taxon>Peronosporomycetes</taxon>
        <taxon>Pythiales</taxon>
        <taxon>Pythiaceae</taxon>
    </lineage>
</organism>
<sequence length="804" mass="89874">MGPVGRGFGSFFSTQAKRQQPTTTRKKEEQDGNERPSTMSFNAGGKAPERKSNFKKGIDADEIRRRRSETTVQIRKTIKEDRMNQRRRMGTEVPAMGAPMGAEPPMDVSLAQRLAELPMMVQGVKSQDPALQLDAVTKFRKLLSIERNPPIREVIQTGVVPHFVEFLMREDLPTLQFEAAWALTNIASGTSSDTEVVIHSGAVPIFCQLLLSTNDDVREQAVWALGNIAGDSIECRDMVLRCGALRPLLTQLQQEHSKPTMLRNATWTLSNFCRGKPQPQFELVAPALLTLGQLIYVQDEEVLTDACWALSYLSDGSNEKIQAVIEAGVCRRIVELLMHPSPSVQTPALRTVGNIVTGDDLQTQVIINLNALPSLRALMESPKKGIRKEACWTLSNITAGNQEQINHVIEADIFPSLINFLSTAEFDIRKEAAWAVSNATSGGSPEQIMKLVEMGCIKPFCDLLEVKDTKIIIVALEGLENILRVGEQMKTGEFNEIATRIDEADGVNKIQTLQYHSHEDVYVKSMKIVELYFQGEEDVEDNLAPTADASAQQFQFGTGGDQPSMFQVSSSELVPHEHELTMIDSVGHLIIIIIMGNLNCLEQCRTQKEHSQRLLILQQGVIVCVALSSCYRREVFKRKKYLLGISSGTEAIHLKLSSDEQTLIWKPHESTKDPTRIDVNDVNLIKTQGTTGISIMSQRGDCLLEVEADSQEIRDAWVTNLQLLCEDSVDLDESSEAVSQNKSFRKMVEDRAKKQAYWKQRTEELEERKREAEERKKKFGNVGMKYTAIAMMNRPATGADKDKP</sequence>
<dbReference type="Proteomes" id="UP001146120">
    <property type="component" value="Unassembled WGS sequence"/>
</dbReference>
<dbReference type="InterPro" id="IPR000225">
    <property type="entry name" value="Armadillo"/>
</dbReference>
<keyword evidence="11" id="KW-1185">Reference proteome</keyword>
<feature type="repeat" description="ARM" evidence="5">
    <location>
        <begin position="158"/>
        <end position="201"/>
    </location>
</feature>
<feature type="coiled-coil region" evidence="7">
    <location>
        <begin position="755"/>
        <end position="782"/>
    </location>
</feature>
<dbReference type="PROSITE" id="PS50176">
    <property type="entry name" value="ARM_REPEAT"/>
    <property type="match status" value="3"/>
</dbReference>
<dbReference type="PANTHER" id="PTHR23316">
    <property type="entry name" value="IMPORTIN ALPHA"/>
    <property type="match status" value="1"/>
</dbReference>
<feature type="region of interest" description="Disordered" evidence="8">
    <location>
        <begin position="1"/>
        <end position="71"/>
    </location>
</feature>
<evidence type="ECO:0000256" key="5">
    <source>
        <dbReference type="PROSITE-ProRule" id="PRU00259"/>
    </source>
</evidence>
<feature type="compositionally biased region" description="Polar residues" evidence="8">
    <location>
        <begin position="11"/>
        <end position="23"/>
    </location>
</feature>
<protein>
    <recommendedName>
        <fullName evidence="9">IBB domain-containing protein</fullName>
    </recommendedName>
</protein>
<reference evidence="10" key="2">
    <citation type="journal article" date="2023" name="Microbiol Resour">
        <title>Decontamination and Annotation of the Draft Genome Sequence of the Oomycete Lagenidium giganteum ARSEF 373.</title>
        <authorList>
            <person name="Morgan W.R."/>
            <person name="Tartar A."/>
        </authorList>
    </citation>
    <scope>NUCLEOTIDE SEQUENCE</scope>
    <source>
        <strain evidence="10">ARSEF 373</strain>
    </source>
</reference>
<accession>A0AAV2ZDZ1</accession>
<evidence type="ECO:0000256" key="8">
    <source>
        <dbReference type="SAM" id="MobiDB-lite"/>
    </source>
</evidence>
<dbReference type="EMBL" id="DAKRPA010000011">
    <property type="protein sequence ID" value="DBA04195.1"/>
    <property type="molecule type" value="Genomic_DNA"/>
</dbReference>
<dbReference type="SMART" id="SM00185">
    <property type="entry name" value="ARM"/>
    <property type="match status" value="8"/>
</dbReference>
<keyword evidence="4" id="KW-0653">Protein transport</keyword>
<evidence type="ECO:0000259" key="9">
    <source>
        <dbReference type="PROSITE" id="PS51214"/>
    </source>
</evidence>
<dbReference type="InterPro" id="IPR016024">
    <property type="entry name" value="ARM-type_fold"/>
</dbReference>
<feature type="compositionally biased region" description="Basic and acidic residues" evidence="8">
    <location>
        <begin position="47"/>
        <end position="64"/>
    </location>
</feature>
<dbReference type="FunFam" id="1.20.5.690:FF:000006">
    <property type="entry name" value="Importin subunit alpha"/>
    <property type="match status" value="1"/>
</dbReference>
<evidence type="ECO:0000313" key="10">
    <source>
        <dbReference type="EMBL" id="DBA04195.1"/>
    </source>
</evidence>
<evidence type="ECO:0000313" key="11">
    <source>
        <dbReference type="Proteomes" id="UP001146120"/>
    </source>
</evidence>
<gene>
    <name evidence="10" type="ORF">N0F65_004303</name>
</gene>
<dbReference type="PROSITE" id="PS51214">
    <property type="entry name" value="IBB"/>
    <property type="match status" value="1"/>
</dbReference>
<evidence type="ECO:0000256" key="3">
    <source>
        <dbReference type="ARBA" id="ARBA00022737"/>
    </source>
</evidence>
<evidence type="ECO:0000256" key="1">
    <source>
        <dbReference type="ARBA" id="ARBA00010394"/>
    </source>
</evidence>
<comment type="caution">
    <text evidence="10">The sequence shown here is derived from an EMBL/GenBank/DDBJ whole genome shotgun (WGS) entry which is preliminary data.</text>
</comment>
<keyword evidence="2 6" id="KW-0813">Transport</keyword>
<feature type="repeat" description="ARM" evidence="5">
    <location>
        <begin position="201"/>
        <end position="229"/>
    </location>
</feature>
<dbReference type="Gene3D" id="1.25.10.10">
    <property type="entry name" value="Leucine-rich Repeat Variant"/>
    <property type="match status" value="1"/>
</dbReference>
<reference evidence="10" key="1">
    <citation type="submission" date="2022-11" db="EMBL/GenBank/DDBJ databases">
        <authorList>
            <person name="Morgan W.R."/>
            <person name="Tartar A."/>
        </authorList>
    </citation>
    <scope>NUCLEOTIDE SEQUENCE</scope>
    <source>
        <strain evidence="10">ARSEF 373</strain>
    </source>
</reference>
<dbReference type="InterPro" id="IPR032413">
    <property type="entry name" value="Arm_3"/>
</dbReference>
<dbReference type="InterPro" id="IPR036975">
    <property type="entry name" value="Importin-a_IBB_sf"/>
</dbReference>
<evidence type="ECO:0000256" key="4">
    <source>
        <dbReference type="ARBA" id="ARBA00022927"/>
    </source>
</evidence>
<feature type="compositionally biased region" description="Basic and acidic residues" evidence="8">
    <location>
        <begin position="25"/>
        <end position="34"/>
    </location>
</feature>
<comment type="similarity">
    <text evidence="1">Belongs to the importin alpha family.</text>
</comment>
<evidence type="ECO:0000256" key="7">
    <source>
        <dbReference type="SAM" id="Coils"/>
    </source>
</evidence>
<dbReference type="FunFam" id="1.25.10.10:FF:000021">
    <property type="entry name" value="Importin subunit alpha"/>
    <property type="match status" value="1"/>
</dbReference>
<dbReference type="InterPro" id="IPR002652">
    <property type="entry name" value="Importin-a_IBB"/>
</dbReference>
<evidence type="ECO:0000256" key="2">
    <source>
        <dbReference type="ARBA" id="ARBA00022448"/>
    </source>
</evidence>
<proteinExistence type="inferred from homology"/>
<dbReference type="AlphaFoldDB" id="A0AAV2ZDZ1"/>